<dbReference type="AlphaFoldDB" id="F4S939"/>
<comment type="similarity">
    <text evidence="2 7">Belongs to the damage-control phosphatase family. Sugar phosphate phosphatase III subfamily.</text>
</comment>
<proteinExistence type="inferred from homology"/>
<organism evidence="10">
    <name type="scientific">Melampsora larici-populina (strain 98AG31 / pathotype 3-4-7)</name>
    <name type="common">Poplar leaf rust fungus</name>
    <dbReference type="NCBI Taxonomy" id="747676"/>
    <lineage>
        <taxon>Eukaryota</taxon>
        <taxon>Fungi</taxon>
        <taxon>Dikarya</taxon>
        <taxon>Basidiomycota</taxon>
        <taxon>Pucciniomycotina</taxon>
        <taxon>Pucciniomycetes</taxon>
        <taxon>Pucciniales</taxon>
        <taxon>Melampsoraceae</taxon>
        <taxon>Melampsora</taxon>
    </lineage>
</organism>
<evidence type="ECO:0000256" key="3">
    <source>
        <dbReference type="ARBA" id="ARBA00022723"/>
    </source>
</evidence>
<dbReference type="GO" id="GO:0097023">
    <property type="term" value="F:fructose 6-phosphate aldolase activity"/>
    <property type="evidence" value="ECO:0007669"/>
    <property type="project" value="RHEA"/>
</dbReference>
<sequence length="207" mass="23725">MTTTRFPNSSYQPPVRFSIEPYSASNPNTFAYQSTIKRWPMILTNIIDRMVKINNSLLDEGGDHQNDKLKHGKLIISQISELKYQCARDKELGPIIDDGGQNLVLYNEELKKAKAANKSTWFTASWLFAECYLYRRLNSFFMSSEHWKTYDPFHEPKTSCLQASFPAILKLATTLNLSISNLDPINEDQLRTSFRGFLLASLWGNAT</sequence>
<name>F4S939_MELLP</name>
<evidence type="ECO:0000313" key="10">
    <source>
        <dbReference type="Proteomes" id="UP000001072"/>
    </source>
</evidence>
<dbReference type="InterPro" id="IPR002791">
    <property type="entry name" value="ARMT1-like_metal-bd"/>
</dbReference>
<reference evidence="10" key="1">
    <citation type="journal article" date="2011" name="Proc. Natl. Acad. Sci. U.S.A.">
        <title>Obligate biotrophy features unraveled by the genomic analysis of rust fungi.</title>
        <authorList>
            <person name="Duplessis S."/>
            <person name="Cuomo C.A."/>
            <person name="Lin Y.-C."/>
            <person name="Aerts A."/>
            <person name="Tisserant E."/>
            <person name="Veneault-Fourrey C."/>
            <person name="Joly D.L."/>
            <person name="Hacquard S."/>
            <person name="Amselem J."/>
            <person name="Cantarel B.L."/>
            <person name="Chiu R."/>
            <person name="Coutinho P.M."/>
            <person name="Feau N."/>
            <person name="Field M."/>
            <person name="Frey P."/>
            <person name="Gelhaye E."/>
            <person name="Goldberg J."/>
            <person name="Grabherr M.G."/>
            <person name="Kodira C.D."/>
            <person name="Kohler A."/>
            <person name="Kuees U."/>
            <person name="Lindquist E.A."/>
            <person name="Lucas S.M."/>
            <person name="Mago R."/>
            <person name="Mauceli E."/>
            <person name="Morin E."/>
            <person name="Murat C."/>
            <person name="Pangilinan J.L."/>
            <person name="Park R."/>
            <person name="Pearson M."/>
            <person name="Quesneville H."/>
            <person name="Rouhier N."/>
            <person name="Sakthikumar S."/>
            <person name="Salamov A.A."/>
            <person name="Schmutz J."/>
            <person name="Selles B."/>
            <person name="Shapiro H."/>
            <person name="Tanguay P."/>
            <person name="Tuskan G.A."/>
            <person name="Henrissat B."/>
            <person name="Van de Peer Y."/>
            <person name="Rouze P."/>
            <person name="Ellis J.G."/>
            <person name="Dodds P.N."/>
            <person name="Schein J.E."/>
            <person name="Zhong S."/>
            <person name="Hamelin R.C."/>
            <person name="Grigoriev I.V."/>
            <person name="Szabo L.J."/>
            <person name="Martin F."/>
        </authorList>
    </citation>
    <scope>NUCLEOTIDE SEQUENCE [LARGE SCALE GENOMIC DNA]</scope>
    <source>
        <strain evidence="10">98AG31 / pathotype 3-4-7</strain>
    </source>
</reference>
<dbReference type="RefSeq" id="XP_007417887.1">
    <property type="nucleotide sequence ID" value="XM_007417825.1"/>
</dbReference>
<evidence type="ECO:0000259" key="8">
    <source>
        <dbReference type="Pfam" id="PF01937"/>
    </source>
</evidence>
<dbReference type="HOGENOM" id="CLU_1320509_0_0_1"/>
<dbReference type="GO" id="GO:0046872">
    <property type="term" value="F:metal ion binding"/>
    <property type="evidence" value="ECO:0007669"/>
    <property type="project" value="UniProtKB-UniRule"/>
</dbReference>
<dbReference type="FunFam" id="1.20.930.60:FF:000002">
    <property type="entry name" value="Protein-glutamate O-methyltransferase C1393.13"/>
    <property type="match status" value="1"/>
</dbReference>
<dbReference type="GO" id="GO:0005634">
    <property type="term" value="C:nucleus"/>
    <property type="evidence" value="ECO:0007669"/>
    <property type="project" value="TreeGrafter"/>
</dbReference>
<dbReference type="GO" id="GO:0103026">
    <property type="term" value="F:fructose-1-phosphatase activity"/>
    <property type="evidence" value="ECO:0007669"/>
    <property type="project" value="RHEA"/>
</dbReference>
<keyword evidence="10" id="KW-1185">Reference proteome</keyword>
<dbReference type="VEuPathDB" id="FungiDB:MELLADRAFT_118428"/>
<protein>
    <recommendedName>
        <fullName evidence="7">Sugar phosphate phosphatase</fullName>
        <ecNumber evidence="7">3.1.3.-</ecNumber>
    </recommendedName>
</protein>
<dbReference type="eggNOG" id="KOG3870">
    <property type="taxonomic scope" value="Eukaryota"/>
</dbReference>
<dbReference type="GO" id="GO:0006974">
    <property type="term" value="P:DNA damage response"/>
    <property type="evidence" value="ECO:0007669"/>
    <property type="project" value="TreeGrafter"/>
</dbReference>
<evidence type="ECO:0000256" key="2">
    <source>
        <dbReference type="ARBA" id="ARBA00009519"/>
    </source>
</evidence>
<evidence type="ECO:0000256" key="7">
    <source>
        <dbReference type="RuleBase" id="RU367030"/>
    </source>
</evidence>
<keyword evidence="4 7" id="KW-0378">Hydrolase</keyword>
<accession>F4S939</accession>
<feature type="domain" description="Damage-control phosphatase ARMT1-like metal-binding" evidence="8">
    <location>
        <begin position="37"/>
        <end position="207"/>
    </location>
</feature>
<keyword evidence="5 7" id="KW-0464">Manganese</keyword>
<dbReference type="GeneID" id="18926226"/>
<dbReference type="SUPFAM" id="SSF111321">
    <property type="entry name" value="AF1104-like"/>
    <property type="match status" value="1"/>
</dbReference>
<dbReference type="PANTHER" id="PTHR12260">
    <property type="entry name" value="DAMAGE-CONTROL PHOSPHATASE ARMT1"/>
    <property type="match status" value="1"/>
</dbReference>
<dbReference type="InterPro" id="IPR036075">
    <property type="entry name" value="ARMT-1-like_metal-bd_sf"/>
</dbReference>
<evidence type="ECO:0000256" key="1">
    <source>
        <dbReference type="ARBA" id="ARBA00001326"/>
    </source>
</evidence>
<dbReference type="Pfam" id="PF01937">
    <property type="entry name" value="ARMT1-like_dom"/>
    <property type="match status" value="1"/>
</dbReference>
<dbReference type="PANTHER" id="PTHR12260:SF6">
    <property type="entry name" value="DAMAGE-CONTROL PHOSPHATASE ARMT1"/>
    <property type="match status" value="1"/>
</dbReference>
<dbReference type="KEGG" id="mlr:MELLADRAFT_118428"/>
<dbReference type="Gene3D" id="1.20.930.60">
    <property type="match status" value="1"/>
</dbReference>
<feature type="non-terminal residue" evidence="9">
    <location>
        <position position="207"/>
    </location>
</feature>
<evidence type="ECO:0000256" key="6">
    <source>
        <dbReference type="ARBA" id="ARBA00048809"/>
    </source>
</evidence>
<comment type="function">
    <text evidence="7">Metal-dependent phosphatase that shows phosphatase activity against several substrates, including fructose-1-phosphate and fructose-6-phosphate. Its preference for fructose-1-phosphate, a strong glycating agent that causes DNA damage rather than a canonical yeast metabolite, suggests a damage-control function in hexose phosphate metabolism.</text>
</comment>
<dbReference type="EMBL" id="GL883168">
    <property type="protein sequence ID" value="EGF98846.1"/>
    <property type="molecule type" value="Genomic_DNA"/>
</dbReference>
<comment type="domain">
    <text evidence="7">Subfamily III proteins have a conserved RTxK motif about 40-50 residues from the C-terminus; the threonine may be replaced by serine or cysteine.</text>
</comment>
<dbReference type="InterPro" id="IPR039763">
    <property type="entry name" value="ARMT1"/>
</dbReference>
<gene>
    <name evidence="9" type="ORF">MELLADRAFT_118428</name>
</gene>
<dbReference type="EC" id="3.1.3.-" evidence="7"/>
<comment type="catalytic activity">
    <reaction evidence="6 7">
        <text>beta-D-fructose 6-phosphate = dihydroxyacetone + D-glyceraldehyde 3-phosphate</text>
        <dbReference type="Rhea" id="RHEA:28002"/>
        <dbReference type="ChEBI" id="CHEBI:16016"/>
        <dbReference type="ChEBI" id="CHEBI:57634"/>
        <dbReference type="ChEBI" id="CHEBI:59776"/>
    </reaction>
</comment>
<comment type="catalytic activity">
    <reaction evidence="1 7">
        <text>beta-D-fructose 1-phosphate + H2O = D-fructose + phosphate</text>
        <dbReference type="Rhea" id="RHEA:35603"/>
        <dbReference type="ChEBI" id="CHEBI:15377"/>
        <dbReference type="ChEBI" id="CHEBI:37721"/>
        <dbReference type="ChEBI" id="CHEBI:43474"/>
        <dbReference type="ChEBI" id="CHEBI:138881"/>
    </reaction>
</comment>
<dbReference type="OrthoDB" id="541375at2759"/>
<dbReference type="Proteomes" id="UP000001072">
    <property type="component" value="Unassembled WGS sequence"/>
</dbReference>
<evidence type="ECO:0000256" key="5">
    <source>
        <dbReference type="ARBA" id="ARBA00023211"/>
    </source>
</evidence>
<evidence type="ECO:0000313" key="9">
    <source>
        <dbReference type="EMBL" id="EGF98846.1"/>
    </source>
</evidence>
<comment type="cofactor">
    <cofactor evidence="7">
        <name>Mn(2+)</name>
        <dbReference type="ChEBI" id="CHEBI:29035"/>
    </cofactor>
    <cofactor evidence="7">
        <name>Ni(2+)</name>
        <dbReference type="ChEBI" id="CHEBI:49786"/>
    </cofactor>
</comment>
<dbReference type="InParanoid" id="F4S939"/>
<keyword evidence="3 7" id="KW-0479">Metal-binding</keyword>
<evidence type="ECO:0000256" key="4">
    <source>
        <dbReference type="ARBA" id="ARBA00022801"/>
    </source>
</evidence>